<feature type="non-terminal residue" evidence="1">
    <location>
        <position position="143"/>
    </location>
</feature>
<gene>
    <name evidence="1" type="ORF">KI387_010222</name>
</gene>
<dbReference type="EMBL" id="JAHRHJ020000008">
    <property type="protein sequence ID" value="KAH9305818.1"/>
    <property type="molecule type" value="Genomic_DNA"/>
</dbReference>
<reference evidence="1 2" key="1">
    <citation type="journal article" date="2021" name="Nat. Plants">
        <title>The Taxus genome provides insights into paclitaxel biosynthesis.</title>
        <authorList>
            <person name="Xiong X."/>
            <person name="Gou J."/>
            <person name="Liao Q."/>
            <person name="Li Y."/>
            <person name="Zhou Q."/>
            <person name="Bi G."/>
            <person name="Li C."/>
            <person name="Du R."/>
            <person name="Wang X."/>
            <person name="Sun T."/>
            <person name="Guo L."/>
            <person name="Liang H."/>
            <person name="Lu P."/>
            <person name="Wu Y."/>
            <person name="Zhang Z."/>
            <person name="Ro D.K."/>
            <person name="Shang Y."/>
            <person name="Huang S."/>
            <person name="Yan J."/>
        </authorList>
    </citation>
    <scope>NUCLEOTIDE SEQUENCE [LARGE SCALE GENOMIC DNA]</scope>
    <source>
        <strain evidence="1">Ta-2019</strain>
    </source>
</reference>
<dbReference type="Proteomes" id="UP000824469">
    <property type="component" value="Unassembled WGS sequence"/>
</dbReference>
<feature type="non-terminal residue" evidence="1">
    <location>
        <position position="1"/>
    </location>
</feature>
<name>A0AA38FLH2_TAXCH</name>
<dbReference type="AlphaFoldDB" id="A0AA38FLH2"/>
<evidence type="ECO:0000313" key="1">
    <source>
        <dbReference type="EMBL" id="KAH9305818.1"/>
    </source>
</evidence>
<protein>
    <submittedName>
        <fullName evidence="1">Uncharacterized protein</fullName>
    </submittedName>
</protein>
<evidence type="ECO:0000313" key="2">
    <source>
        <dbReference type="Proteomes" id="UP000824469"/>
    </source>
</evidence>
<accession>A0AA38FLH2</accession>
<comment type="caution">
    <text evidence="1">The sequence shown here is derived from an EMBL/GenBank/DDBJ whole genome shotgun (WGS) entry which is preliminary data.</text>
</comment>
<proteinExistence type="predicted"/>
<organism evidence="1 2">
    <name type="scientific">Taxus chinensis</name>
    <name type="common">Chinese yew</name>
    <name type="synonym">Taxus wallichiana var. chinensis</name>
    <dbReference type="NCBI Taxonomy" id="29808"/>
    <lineage>
        <taxon>Eukaryota</taxon>
        <taxon>Viridiplantae</taxon>
        <taxon>Streptophyta</taxon>
        <taxon>Embryophyta</taxon>
        <taxon>Tracheophyta</taxon>
        <taxon>Spermatophyta</taxon>
        <taxon>Pinopsida</taxon>
        <taxon>Pinidae</taxon>
        <taxon>Conifers II</taxon>
        <taxon>Cupressales</taxon>
        <taxon>Taxaceae</taxon>
        <taxon>Taxus</taxon>
    </lineage>
</organism>
<keyword evidence="2" id="KW-1185">Reference proteome</keyword>
<sequence length="143" mass="16131">KWPSEMVIIGGRAVSGVESVMDSFVFPNLTVVRSPEKDRSKCRVECRKTLPSDAAIVCFVLTCSSMLYSFRITHGSDDFFQCQHVKEGEWVFVCVFRQGCSIMDKATVAVKAKFPRGKVKRGMLVVGEERGILEAFTHFWDLI</sequence>